<dbReference type="GO" id="GO:0004526">
    <property type="term" value="F:ribonuclease P activity"/>
    <property type="evidence" value="ECO:0007669"/>
    <property type="project" value="TreeGrafter"/>
</dbReference>
<dbReference type="PANTHER" id="PTHR15396">
    <property type="entry name" value="RIBONUCLEASE P PROTEIN SUBUNIT P40"/>
    <property type="match status" value="1"/>
</dbReference>
<proteinExistence type="predicted"/>
<dbReference type="GO" id="GO:0001682">
    <property type="term" value="P:tRNA 5'-leader removal"/>
    <property type="evidence" value="ECO:0007669"/>
    <property type="project" value="InterPro"/>
</dbReference>
<dbReference type="GO" id="GO:0000447">
    <property type="term" value="P:endonucleolytic cleavage in ITS1 to separate SSU-rRNA from 5.8S rRNA and LSU-rRNA from tricistronic rRNA transcript (SSU-rRNA, 5.8S rRNA, LSU-rRNA)"/>
    <property type="evidence" value="ECO:0007669"/>
    <property type="project" value="TreeGrafter"/>
</dbReference>
<dbReference type="GO" id="GO:0030681">
    <property type="term" value="C:multimeric ribonuclease P complex"/>
    <property type="evidence" value="ECO:0007669"/>
    <property type="project" value="TreeGrafter"/>
</dbReference>
<organism evidence="1 2">
    <name type="scientific">Agrilus planipennis</name>
    <name type="common">Emerald ash borer</name>
    <name type="synonym">Agrilus marcopoli</name>
    <dbReference type="NCBI Taxonomy" id="224129"/>
    <lineage>
        <taxon>Eukaryota</taxon>
        <taxon>Metazoa</taxon>
        <taxon>Ecdysozoa</taxon>
        <taxon>Arthropoda</taxon>
        <taxon>Hexapoda</taxon>
        <taxon>Insecta</taxon>
        <taxon>Pterygota</taxon>
        <taxon>Neoptera</taxon>
        <taxon>Endopterygota</taxon>
        <taxon>Coleoptera</taxon>
        <taxon>Polyphaga</taxon>
        <taxon>Elateriformia</taxon>
        <taxon>Buprestoidea</taxon>
        <taxon>Buprestidae</taxon>
        <taxon>Agrilinae</taxon>
        <taxon>Agrilus</taxon>
    </lineage>
</organism>
<dbReference type="OrthoDB" id="63112at2759"/>
<dbReference type="RefSeq" id="XP_018324572.1">
    <property type="nucleotide sequence ID" value="XM_018469070.1"/>
</dbReference>
<dbReference type="InterPro" id="IPR013893">
    <property type="entry name" value="RNase_P_Rpp40"/>
</dbReference>
<dbReference type="GO" id="GO:0000172">
    <property type="term" value="C:ribonuclease MRP complex"/>
    <property type="evidence" value="ECO:0007669"/>
    <property type="project" value="TreeGrafter"/>
</dbReference>
<accession>A0A1W4WVN4</accession>
<dbReference type="GO" id="GO:0000171">
    <property type="term" value="F:ribonuclease MRP activity"/>
    <property type="evidence" value="ECO:0007669"/>
    <property type="project" value="TreeGrafter"/>
</dbReference>
<evidence type="ECO:0000313" key="1">
    <source>
        <dbReference type="Proteomes" id="UP000192223"/>
    </source>
</evidence>
<name>A0A1W4WVN4_AGRPL</name>
<evidence type="ECO:0000313" key="2">
    <source>
        <dbReference type="RefSeq" id="XP_018324572.1"/>
    </source>
</evidence>
<protein>
    <submittedName>
        <fullName evidence="2">Ribonuclease P protein subunit p40-like isoform X2</fullName>
    </submittedName>
</protein>
<reference evidence="2" key="1">
    <citation type="submission" date="2025-08" db="UniProtKB">
        <authorList>
            <consortium name="RefSeq"/>
        </authorList>
    </citation>
    <scope>IDENTIFICATION</scope>
    <source>
        <tissue evidence="2">Entire body</tissue>
    </source>
</reference>
<dbReference type="PANTHER" id="PTHR15396:SF1">
    <property type="entry name" value="RIBONUCLEASE P PROTEIN SUBUNIT P40"/>
    <property type="match status" value="1"/>
</dbReference>
<keyword evidence="1" id="KW-1185">Reference proteome</keyword>
<dbReference type="GeneID" id="108736597"/>
<dbReference type="Proteomes" id="UP000192223">
    <property type="component" value="Unplaced"/>
</dbReference>
<dbReference type="AlphaFoldDB" id="A0A1W4WVN4"/>
<gene>
    <name evidence="2" type="primary">LOC108736597</name>
</gene>
<dbReference type="Pfam" id="PF08584">
    <property type="entry name" value="Ribonuc_P_40"/>
    <property type="match status" value="1"/>
</dbReference>
<sequence length="357" mass="40742">MLSPEVFNFQPPRTHVNVKKGTHTEEDSVESICNSYYNHIVSFVLPDTVKFPKELSEVLAEDTDFYKVIDIAVTELVEKVFIDKFVKKGNLTILNTGVQIDCDNCICVTPSGQLILSLIKETYQSLGIEGKLSHFSQKNKNRYIIHIDLLADSFKPGKNNYERVKSGLSKLENVTLFLNWHPSTEDVCPSSIAKYFHIKGYKVEVQKPTFRKHTLYSIKVPVFDIADADDDDIHGFTEWLGMLMLEGEINVTNNYLSTYQVPEPTIEVGQVKILEAQGLFTTQQIKGFYEALKKINKLEGKVWAAMYVQGFSDALVNYDLQEHNFFTNGNYSSTVILSSSRYLVCKQKPSNKHFKYK</sequence>